<evidence type="ECO:0000313" key="4">
    <source>
        <dbReference type="Proteomes" id="UP000472372"/>
    </source>
</evidence>
<dbReference type="Gene3D" id="3.40.50.720">
    <property type="entry name" value="NAD(P)-binding Rossmann-like Domain"/>
    <property type="match status" value="1"/>
</dbReference>
<dbReference type="Proteomes" id="UP000472372">
    <property type="component" value="Chromosome 11"/>
</dbReference>
<evidence type="ECO:0000256" key="2">
    <source>
        <dbReference type="ARBA" id="ARBA00023002"/>
    </source>
</evidence>
<dbReference type="InterPro" id="IPR036291">
    <property type="entry name" value="NAD(P)-bd_dom_sf"/>
</dbReference>
<evidence type="ECO:0000256" key="1">
    <source>
        <dbReference type="ARBA" id="ARBA00006484"/>
    </source>
</evidence>
<dbReference type="AlphaFoldDB" id="A0A6S6WKB6"/>
<gene>
    <name evidence="3" type="ORF">PTTW11_10809</name>
</gene>
<dbReference type="PANTHER" id="PTHR42760">
    <property type="entry name" value="SHORT-CHAIN DEHYDROGENASES/REDUCTASES FAMILY MEMBER"/>
    <property type="match status" value="1"/>
</dbReference>
<dbReference type="SUPFAM" id="SSF51735">
    <property type="entry name" value="NAD(P)-binding Rossmann-fold domains"/>
    <property type="match status" value="1"/>
</dbReference>
<protein>
    <submittedName>
        <fullName evidence="3">Short-chain dehydrogenase reductase protein</fullName>
    </submittedName>
</protein>
<organism evidence="3 4">
    <name type="scientific">Pyrenophora teres f. teres</name>
    <dbReference type="NCBI Taxonomy" id="97479"/>
    <lineage>
        <taxon>Eukaryota</taxon>
        <taxon>Fungi</taxon>
        <taxon>Dikarya</taxon>
        <taxon>Ascomycota</taxon>
        <taxon>Pezizomycotina</taxon>
        <taxon>Dothideomycetes</taxon>
        <taxon>Pleosporomycetidae</taxon>
        <taxon>Pleosporales</taxon>
        <taxon>Pleosporineae</taxon>
        <taxon>Pleosporaceae</taxon>
        <taxon>Pyrenophora</taxon>
    </lineage>
</organism>
<dbReference type="Pfam" id="PF00106">
    <property type="entry name" value="adh_short"/>
    <property type="match status" value="1"/>
</dbReference>
<dbReference type="InterPro" id="IPR002347">
    <property type="entry name" value="SDR_fam"/>
</dbReference>
<dbReference type="EMBL" id="HG992987">
    <property type="protein sequence ID" value="CAE7216314.1"/>
    <property type="molecule type" value="Genomic_DNA"/>
</dbReference>
<dbReference type="CDD" id="cd05233">
    <property type="entry name" value="SDR_c"/>
    <property type="match status" value="1"/>
</dbReference>
<proteinExistence type="inferred from homology"/>
<name>A0A6S6WKB6_9PLEO</name>
<dbReference type="PRINTS" id="PR00081">
    <property type="entry name" value="GDHRDH"/>
</dbReference>
<dbReference type="PANTHER" id="PTHR42760:SF37">
    <property type="entry name" value="CLAVALDEHYDE DEHYDROGENASE"/>
    <property type="match status" value="1"/>
</dbReference>
<accession>A0A6S6WKB6</accession>
<keyword evidence="2" id="KW-0560">Oxidoreductase</keyword>
<sequence length="302" mass="32799">MADLSKLPKDFYVTSMQFTKNAHQDAYPAIDPSLPEHSLAGKVAVITGASRGIGALAMVPAFVKAHVRGIVLLASNADKLAATEASIKEADPSVETLMCPLDISDSGSVDAAFCSIKSKFGHADILINAAGAMTGDGPKLHETDPDEWWRNFEVNGKGNYLLIRSFLRLLPNPQMRATIVNVSSWQAFFTVPPLGAYFMSKFVVDALAAYVAAEYANITAVSMHPGLVATDMLREPFRSLFDSDSPELVGGTAVWLCQEKARFLSGRFVAANWDVEDLLKRKEEILEKDLLKLTLKGEFGVS</sequence>
<dbReference type="GO" id="GO:0016616">
    <property type="term" value="F:oxidoreductase activity, acting on the CH-OH group of donors, NAD or NADP as acceptor"/>
    <property type="evidence" value="ECO:0007669"/>
    <property type="project" value="TreeGrafter"/>
</dbReference>
<comment type="similarity">
    <text evidence="1">Belongs to the short-chain dehydrogenases/reductases (SDR) family.</text>
</comment>
<evidence type="ECO:0000313" key="3">
    <source>
        <dbReference type="EMBL" id="CAE7216314.1"/>
    </source>
</evidence>
<reference evidence="3" key="1">
    <citation type="submission" date="2021-02" db="EMBL/GenBank/DDBJ databases">
        <authorList>
            <person name="Syme A R."/>
            <person name="Syme A R."/>
            <person name="Moolhuijzen P."/>
        </authorList>
    </citation>
    <scope>NUCLEOTIDE SEQUENCE</scope>
    <source>
        <strain evidence="3">W1-1</strain>
    </source>
</reference>